<proteinExistence type="predicted"/>
<dbReference type="AlphaFoldDB" id="A0A5B7EG13"/>
<gene>
    <name evidence="1" type="ORF">E2C01_025555</name>
</gene>
<name>A0A5B7EG13_PORTR</name>
<dbReference type="EMBL" id="VSRR010002593">
    <property type="protein sequence ID" value="MPC32247.1"/>
    <property type="molecule type" value="Genomic_DNA"/>
</dbReference>
<protein>
    <submittedName>
        <fullName evidence="1">Uncharacterized protein</fullName>
    </submittedName>
</protein>
<sequence length="110" mass="12329">MSQKEHDISSDMTTQCERLLNTPHSPPAHVYIDLVPVPRNSREGMAMVDMSSLMLFLYHVNVSIQVNVYLVAPPMNSHSGMATAEKSSLVILYHINTLNNALLLQYTNKC</sequence>
<keyword evidence="2" id="KW-1185">Reference proteome</keyword>
<reference evidence="1 2" key="1">
    <citation type="submission" date="2019-05" db="EMBL/GenBank/DDBJ databases">
        <title>Another draft genome of Portunus trituberculatus and its Hox gene families provides insights of decapod evolution.</title>
        <authorList>
            <person name="Jeong J.-H."/>
            <person name="Song I."/>
            <person name="Kim S."/>
            <person name="Choi T."/>
            <person name="Kim D."/>
            <person name="Ryu S."/>
            <person name="Kim W."/>
        </authorList>
    </citation>
    <scope>NUCLEOTIDE SEQUENCE [LARGE SCALE GENOMIC DNA]</scope>
    <source>
        <tissue evidence="1">Muscle</tissue>
    </source>
</reference>
<evidence type="ECO:0000313" key="2">
    <source>
        <dbReference type="Proteomes" id="UP000324222"/>
    </source>
</evidence>
<accession>A0A5B7EG13</accession>
<organism evidence="1 2">
    <name type="scientific">Portunus trituberculatus</name>
    <name type="common">Swimming crab</name>
    <name type="synonym">Neptunus trituberculatus</name>
    <dbReference type="NCBI Taxonomy" id="210409"/>
    <lineage>
        <taxon>Eukaryota</taxon>
        <taxon>Metazoa</taxon>
        <taxon>Ecdysozoa</taxon>
        <taxon>Arthropoda</taxon>
        <taxon>Crustacea</taxon>
        <taxon>Multicrustacea</taxon>
        <taxon>Malacostraca</taxon>
        <taxon>Eumalacostraca</taxon>
        <taxon>Eucarida</taxon>
        <taxon>Decapoda</taxon>
        <taxon>Pleocyemata</taxon>
        <taxon>Brachyura</taxon>
        <taxon>Eubrachyura</taxon>
        <taxon>Portunoidea</taxon>
        <taxon>Portunidae</taxon>
        <taxon>Portuninae</taxon>
        <taxon>Portunus</taxon>
    </lineage>
</organism>
<comment type="caution">
    <text evidence="1">The sequence shown here is derived from an EMBL/GenBank/DDBJ whole genome shotgun (WGS) entry which is preliminary data.</text>
</comment>
<dbReference type="Proteomes" id="UP000324222">
    <property type="component" value="Unassembled WGS sequence"/>
</dbReference>
<evidence type="ECO:0000313" key="1">
    <source>
        <dbReference type="EMBL" id="MPC32247.1"/>
    </source>
</evidence>